<keyword evidence="5 7" id="KW-1133">Transmembrane helix</keyword>
<dbReference type="InterPro" id="IPR036259">
    <property type="entry name" value="MFS_trans_sf"/>
</dbReference>
<keyword evidence="3" id="KW-1003">Cell membrane</keyword>
<sequence>MDSQSAPALRLPPPAVAEWAEETAGRDDAFVWTNRHTVALLVLCLAQLLEALDMTVVNVALPAVRDDLGFSAGNLAWVVNAYTVLFGGFLLLGGRAGDLLGRRRVFLTGMLAFTVASLGAGLSQGETSLISARAVQGLAAGFVSPMTLAMIASIFPQGPPRNRALGVWGTTSALSASLGLILGGVLVDGPGWRWIFFINLPVAAVLLVSALRVLPPDRPTHRHQRFDAVGAVASTIGASLLAYTVIQTDAHGWGSARTISLFALTVVVIAYFIVHETKISKEPLVPFSLFRIRSLSAANTVQALTSAAMFALFFFTSLYMQNVLHYSSLKTGLAYLPLTATLVIFAGIVPPLIPKLGVRWVLVAGATVSAVGLALFSRITPERGLVSGIILPSLVVSFGFSLMWIPMTIAAVSGVPGHQNGIAAAMLNVSRTLGGALGLAFISTFATRHTASLLARHDPPRLEHALSDGYRLGFLISAALMVATAVTALTLFRNEGRGEKVDTAQLAAVGIEE</sequence>
<dbReference type="InterPro" id="IPR020846">
    <property type="entry name" value="MFS_dom"/>
</dbReference>
<feature type="transmembrane region" description="Helical" evidence="7">
    <location>
        <begin position="167"/>
        <end position="186"/>
    </location>
</feature>
<evidence type="ECO:0000256" key="3">
    <source>
        <dbReference type="ARBA" id="ARBA00022475"/>
    </source>
</evidence>
<proteinExistence type="predicted"/>
<dbReference type="KEGG" id="fal:FRAAL0619"/>
<evidence type="ECO:0000256" key="4">
    <source>
        <dbReference type="ARBA" id="ARBA00022692"/>
    </source>
</evidence>
<organism evidence="9 10">
    <name type="scientific">Frankia alni (strain DSM 45986 / CECT 9034 / ACN14a)</name>
    <dbReference type="NCBI Taxonomy" id="326424"/>
    <lineage>
        <taxon>Bacteria</taxon>
        <taxon>Bacillati</taxon>
        <taxon>Actinomycetota</taxon>
        <taxon>Actinomycetes</taxon>
        <taxon>Frankiales</taxon>
        <taxon>Frankiaceae</taxon>
        <taxon>Frankia</taxon>
    </lineage>
</organism>
<feature type="transmembrane region" description="Helical" evidence="7">
    <location>
        <begin position="471"/>
        <end position="492"/>
    </location>
</feature>
<dbReference type="Gene3D" id="1.20.1720.10">
    <property type="entry name" value="Multidrug resistance protein D"/>
    <property type="match status" value="1"/>
</dbReference>
<accession>Q0RT10</accession>
<feature type="transmembrane region" description="Helical" evidence="7">
    <location>
        <begin position="385"/>
        <end position="412"/>
    </location>
</feature>
<comment type="subcellular location">
    <subcellularLocation>
        <location evidence="1">Cell membrane</location>
        <topology evidence="1">Multi-pass membrane protein</topology>
    </subcellularLocation>
</comment>
<dbReference type="NCBIfam" id="TIGR00711">
    <property type="entry name" value="efflux_EmrB"/>
    <property type="match status" value="1"/>
</dbReference>
<feature type="transmembrane region" description="Helical" evidence="7">
    <location>
        <begin position="252"/>
        <end position="274"/>
    </location>
</feature>
<dbReference type="HOGENOM" id="CLU_000960_28_2_11"/>
<dbReference type="PANTHER" id="PTHR42718:SF46">
    <property type="entry name" value="BLR6921 PROTEIN"/>
    <property type="match status" value="1"/>
</dbReference>
<dbReference type="PROSITE" id="PS50850">
    <property type="entry name" value="MFS"/>
    <property type="match status" value="1"/>
</dbReference>
<protein>
    <submittedName>
        <fullName evidence="9">Antibiotic antiporter</fullName>
    </submittedName>
</protein>
<dbReference type="AlphaFoldDB" id="Q0RT10"/>
<dbReference type="SUPFAM" id="SSF103473">
    <property type="entry name" value="MFS general substrate transporter"/>
    <property type="match status" value="2"/>
</dbReference>
<dbReference type="PANTHER" id="PTHR42718">
    <property type="entry name" value="MAJOR FACILITATOR SUPERFAMILY MULTIDRUG TRANSPORTER MFSC"/>
    <property type="match status" value="1"/>
</dbReference>
<dbReference type="GO" id="GO:0005886">
    <property type="term" value="C:plasma membrane"/>
    <property type="evidence" value="ECO:0007669"/>
    <property type="project" value="UniProtKB-SubCell"/>
</dbReference>
<dbReference type="Pfam" id="PF07690">
    <property type="entry name" value="MFS_1"/>
    <property type="match status" value="1"/>
</dbReference>
<evidence type="ECO:0000256" key="5">
    <source>
        <dbReference type="ARBA" id="ARBA00022989"/>
    </source>
</evidence>
<evidence type="ECO:0000259" key="8">
    <source>
        <dbReference type="PROSITE" id="PS50850"/>
    </source>
</evidence>
<gene>
    <name evidence="9" type="ordered locus">FRAAL0619</name>
</gene>
<dbReference type="EMBL" id="CT573213">
    <property type="protein sequence ID" value="CAJ59293.1"/>
    <property type="molecule type" value="Genomic_DNA"/>
</dbReference>
<feature type="transmembrane region" description="Helical" evidence="7">
    <location>
        <begin position="192"/>
        <end position="214"/>
    </location>
</feature>
<keyword evidence="4 7" id="KW-0812">Transmembrane</keyword>
<evidence type="ECO:0000256" key="6">
    <source>
        <dbReference type="ARBA" id="ARBA00023136"/>
    </source>
</evidence>
<evidence type="ECO:0000313" key="10">
    <source>
        <dbReference type="Proteomes" id="UP000000657"/>
    </source>
</evidence>
<keyword evidence="10" id="KW-1185">Reference proteome</keyword>
<name>Q0RT10_FRAAA</name>
<feature type="transmembrane region" description="Helical" evidence="7">
    <location>
        <begin position="38"/>
        <end position="63"/>
    </location>
</feature>
<reference evidence="9 10" key="1">
    <citation type="journal article" date="2007" name="Genome Res.">
        <title>Genome characteristics of facultatively symbiotic Frankia sp. strains reflect host range and host plant biogeography.</title>
        <authorList>
            <person name="Normand P."/>
            <person name="Lapierre P."/>
            <person name="Tisa L.S."/>
            <person name="Gogarten J.P."/>
            <person name="Alloisio N."/>
            <person name="Bagnarol E."/>
            <person name="Bassi C.A."/>
            <person name="Berry A.M."/>
            <person name="Bickhart D.M."/>
            <person name="Choisne N."/>
            <person name="Couloux A."/>
            <person name="Cournoyer B."/>
            <person name="Cruveiller S."/>
            <person name="Daubin V."/>
            <person name="Demange N."/>
            <person name="Francino M.P."/>
            <person name="Goltsman E."/>
            <person name="Huang Y."/>
            <person name="Kopp O.R."/>
            <person name="Labarre L."/>
            <person name="Lapidus A."/>
            <person name="Lavire C."/>
            <person name="Marechal J."/>
            <person name="Martinez M."/>
            <person name="Mastronunzio J.E."/>
            <person name="Mullin B.C."/>
            <person name="Niemann J."/>
            <person name="Pujic P."/>
            <person name="Rawnsley T."/>
            <person name="Rouy Z."/>
            <person name="Schenowitz C."/>
            <person name="Sellstedt A."/>
            <person name="Tavares F."/>
            <person name="Tomkins J.P."/>
            <person name="Vallenet D."/>
            <person name="Valverde C."/>
            <person name="Wall L.G."/>
            <person name="Wang Y."/>
            <person name="Medigue C."/>
            <person name="Benson D.R."/>
        </authorList>
    </citation>
    <scope>NUCLEOTIDE SEQUENCE [LARGE SCALE GENOMIC DNA]</scope>
    <source>
        <strain evidence="10">DSM 45986 / CECT 9034 / ACN14a</strain>
    </source>
</reference>
<evidence type="ECO:0000256" key="2">
    <source>
        <dbReference type="ARBA" id="ARBA00022448"/>
    </source>
</evidence>
<dbReference type="OrthoDB" id="9807274at2"/>
<feature type="transmembrane region" description="Helical" evidence="7">
    <location>
        <begin position="295"/>
        <end position="320"/>
    </location>
</feature>
<dbReference type="GO" id="GO:0022857">
    <property type="term" value="F:transmembrane transporter activity"/>
    <property type="evidence" value="ECO:0007669"/>
    <property type="project" value="InterPro"/>
</dbReference>
<evidence type="ECO:0000256" key="7">
    <source>
        <dbReference type="SAM" id="Phobius"/>
    </source>
</evidence>
<feature type="transmembrane region" description="Helical" evidence="7">
    <location>
        <begin position="134"/>
        <end position="155"/>
    </location>
</feature>
<feature type="domain" description="Major facilitator superfamily (MFS) profile" evidence="8">
    <location>
        <begin position="39"/>
        <end position="496"/>
    </location>
</feature>
<dbReference type="eggNOG" id="COG0477">
    <property type="taxonomic scope" value="Bacteria"/>
</dbReference>
<feature type="transmembrane region" description="Helical" evidence="7">
    <location>
        <begin position="360"/>
        <end position="379"/>
    </location>
</feature>
<evidence type="ECO:0000256" key="1">
    <source>
        <dbReference type="ARBA" id="ARBA00004651"/>
    </source>
</evidence>
<keyword evidence="6 7" id="KW-0472">Membrane</keyword>
<feature type="transmembrane region" description="Helical" evidence="7">
    <location>
        <begin position="332"/>
        <end position="353"/>
    </location>
</feature>
<feature type="transmembrane region" description="Helical" evidence="7">
    <location>
        <begin position="105"/>
        <end position="122"/>
    </location>
</feature>
<dbReference type="Gene3D" id="1.20.1250.20">
    <property type="entry name" value="MFS general substrate transporter like domains"/>
    <property type="match status" value="1"/>
</dbReference>
<dbReference type="Proteomes" id="UP000000657">
    <property type="component" value="Chromosome"/>
</dbReference>
<dbReference type="InterPro" id="IPR011701">
    <property type="entry name" value="MFS"/>
</dbReference>
<evidence type="ECO:0000313" key="9">
    <source>
        <dbReference type="EMBL" id="CAJ59293.1"/>
    </source>
</evidence>
<dbReference type="InterPro" id="IPR004638">
    <property type="entry name" value="EmrB-like"/>
</dbReference>
<keyword evidence="2" id="KW-0813">Transport</keyword>
<feature type="transmembrane region" description="Helical" evidence="7">
    <location>
        <begin position="75"/>
        <end position="93"/>
    </location>
</feature>
<feature type="transmembrane region" description="Helical" evidence="7">
    <location>
        <begin position="433"/>
        <end position="451"/>
    </location>
</feature>
<dbReference type="RefSeq" id="WP_011601868.1">
    <property type="nucleotide sequence ID" value="NC_008278.1"/>
</dbReference>
<dbReference type="CDD" id="cd17321">
    <property type="entry name" value="MFS_MMR_MDR_like"/>
    <property type="match status" value="1"/>
</dbReference>
<feature type="transmembrane region" description="Helical" evidence="7">
    <location>
        <begin position="226"/>
        <end position="246"/>
    </location>
</feature>